<reference evidence="2 3" key="1">
    <citation type="journal article" date="2013" name="Genome Biol.">
        <title>Genome of Acanthamoeba castellanii highlights extensive lateral gene transfer and early evolution of tyrosine kinase signaling.</title>
        <authorList>
            <person name="Clarke M."/>
            <person name="Lohan A.J."/>
            <person name="Liu B."/>
            <person name="Lagkouvardos I."/>
            <person name="Roy S."/>
            <person name="Zafar N."/>
            <person name="Bertelli C."/>
            <person name="Schilde C."/>
            <person name="Kianianmomeni A."/>
            <person name="Burglin T.R."/>
            <person name="Frech C."/>
            <person name="Turcotte B."/>
            <person name="Kopec K.O."/>
            <person name="Synnott J.M."/>
            <person name="Choo C."/>
            <person name="Paponov I."/>
            <person name="Finkler A."/>
            <person name="Soon Heng Tan C."/>
            <person name="Hutchins A.P."/>
            <person name="Weinmeier T."/>
            <person name="Rattei T."/>
            <person name="Chu J.S."/>
            <person name="Gimenez G."/>
            <person name="Irimia M."/>
            <person name="Rigden D.J."/>
            <person name="Fitzpatrick D.A."/>
            <person name="Lorenzo-Morales J."/>
            <person name="Bateman A."/>
            <person name="Chiu C.H."/>
            <person name="Tang P."/>
            <person name="Hegemann P."/>
            <person name="Fromm H."/>
            <person name="Raoult D."/>
            <person name="Greub G."/>
            <person name="Miranda-Saavedra D."/>
            <person name="Chen N."/>
            <person name="Nash P."/>
            <person name="Ginger M.L."/>
            <person name="Horn M."/>
            <person name="Schaap P."/>
            <person name="Caler L."/>
            <person name="Loftus B."/>
        </authorList>
    </citation>
    <scope>NUCLEOTIDE SEQUENCE [LARGE SCALE GENOMIC DNA]</scope>
    <source>
        <strain evidence="2 3">Neff</strain>
    </source>
</reference>
<dbReference type="OMA" id="NNCEITN"/>
<dbReference type="Proteomes" id="UP000011083">
    <property type="component" value="Unassembled WGS sequence"/>
</dbReference>
<dbReference type="GO" id="GO:0005634">
    <property type="term" value="C:nucleus"/>
    <property type="evidence" value="ECO:0007669"/>
    <property type="project" value="TreeGrafter"/>
</dbReference>
<name>L8GQV8_ACACF</name>
<dbReference type="EMBL" id="KB008036">
    <property type="protein sequence ID" value="ELR15302.1"/>
    <property type="molecule type" value="Genomic_DNA"/>
</dbReference>
<evidence type="ECO:0000256" key="1">
    <source>
        <dbReference type="SAM" id="MobiDB-lite"/>
    </source>
</evidence>
<gene>
    <name evidence="2" type="ORF">ACA1_220630</name>
</gene>
<dbReference type="PANTHER" id="PTHR11142:SF4">
    <property type="entry name" value="PSEUDOURIDYLATE SYNTHASE 1 HOMOLOG"/>
    <property type="match status" value="1"/>
</dbReference>
<dbReference type="GO" id="GO:0031119">
    <property type="term" value="P:tRNA pseudouridine synthesis"/>
    <property type="evidence" value="ECO:0007669"/>
    <property type="project" value="TreeGrafter"/>
</dbReference>
<dbReference type="GO" id="GO:0003723">
    <property type="term" value="F:RNA binding"/>
    <property type="evidence" value="ECO:0007669"/>
    <property type="project" value="InterPro"/>
</dbReference>
<evidence type="ECO:0000313" key="2">
    <source>
        <dbReference type="EMBL" id="ELR15302.1"/>
    </source>
</evidence>
<dbReference type="STRING" id="1257118.L8GQV8"/>
<dbReference type="RefSeq" id="XP_004337315.1">
    <property type="nucleotide sequence ID" value="XM_004337267.1"/>
</dbReference>
<accession>L8GQV8</accession>
<protein>
    <submittedName>
        <fullName evidence="2">tRNA pseudouridine synthase A, putative</fullName>
    </submittedName>
</protein>
<dbReference type="InterPro" id="IPR020095">
    <property type="entry name" value="PsdUridine_synth_TruA_C"/>
</dbReference>
<dbReference type="InterPro" id="IPR001406">
    <property type="entry name" value="PsdUridine_synth_TruA"/>
</dbReference>
<dbReference type="GO" id="GO:0009982">
    <property type="term" value="F:pseudouridine synthase activity"/>
    <property type="evidence" value="ECO:0007669"/>
    <property type="project" value="InterPro"/>
</dbReference>
<feature type="region of interest" description="Disordered" evidence="1">
    <location>
        <begin position="298"/>
        <end position="324"/>
    </location>
</feature>
<keyword evidence="3" id="KW-1185">Reference proteome</keyword>
<proteinExistence type="predicted"/>
<dbReference type="KEGG" id="acan:ACA1_220630"/>
<dbReference type="AlphaFoldDB" id="L8GQV8"/>
<evidence type="ECO:0000313" key="3">
    <source>
        <dbReference type="Proteomes" id="UP000011083"/>
    </source>
</evidence>
<feature type="compositionally biased region" description="Basic and acidic residues" evidence="1">
    <location>
        <begin position="298"/>
        <end position="311"/>
    </location>
</feature>
<dbReference type="OrthoDB" id="10256309at2759"/>
<dbReference type="InterPro" id="IPR020103">
    <property type="entry name" value="PsdUridine_synth_cat_dom_sf"/>
</dbReference>
<organism evidence="2 3">
    <name type="scientific">Acanthamoeba castellanii (strain ATCC 30010 / Neff)</name>
    <dbReference type="NCBI Taxonomy" id="1257118"/>
    <lineage>
        <taxon>Eukaryota</taxon>
        <taxon>Amoebozoa</taxon>
        <taxon>Discosea</taxon>
        <taxon>Longamoebia</taxon>
        <taxon>Centramoebida</taxon>
        <taxon>Acanthamoebidae</taxon>
        <taxon>Acanthamoeba</taxon>
    </lineage>
</organism>
<dbReference type="VEuPathDB" id="AmoebaDB:ACA1_220630"/>
<dbReference type="GeneID" id="14915953"/>
<sequence length="324" mass="37062">MVLDPPGVLDRINANLPDDIRVFAIRRTTGGFDSKNSVDSRIYEYLLPGYILAPEEPKPQPAEEGEAAAAELQIPDYQVTPELIDKLNEYLEVFKGTNNFFNYTIRMDKNDASAKRYIIGFKCSGPFTVDGVDFVRFEIQGQSFMLHQIRRMIGIATIRDHCTALLRHVLDIQSSQLCAHVWYLGMIVFLIKRNLPKEVLNATFVRKAPVPTAPSEGLLLQQCVYKVYNEGKGRSYEPITWEGIKDQVEAFRSEQIYTHIAAIEKETKVFAEWTAKQSQYLIDYEKLLDDWRNDRPEVPFEYKGRPPREAAAEAEDTTNAAKED</sequence>
<dbReference type="GO" id="GO:1990481">
    <property type="term" value="P:mRNA pseudouridine synthesis"/>
    <property type="evidence" value="ECO:0007669"/>
    <property type="project" value="TreeGrafter"/>
</dbReference>
<dbReference type="PANTHER" id="PTHR11142">
    <property type="entry name" value="PSEUDOURIDYLATE SYNTHASE"/>
    <property type="match status" value="1"/>
</dbReference>
<dbReference type="Gene3D" id="3.30.70.660">
    <property type="entry name" value="Pseudouridine synthase I, catalytic domain, C-terminal subdomain"/>
    <property type="match status" value="1"/>
</dbReference>
<dbReference type="SUPFAM" id="SSF55120">
    <property type="entry name" value="Pseudouridine synthase"/>
    <property type="match status" value="1"/>
</dbReference>